<reference evidence="1 2" key="1">
    <citation type="submission" date="2024-05" db="EMBL/GenBank/DDBJ databases">
        <title>Genomic Encyclopedia of Type Strains, Phase IV (KMG-IV): sequencing the most valuable type-strain genomes for metagenomic binning, comparative biology and taxonomic classification.</title>
        <authorList>
            <person name="Goeker M."/>
        </authorList>
    </citation>
    <scope>NUCLEOTIDE SEQUENCE [LARGE SCALE GENOMIC DNA]</scope>
    <source>
        <strain evidence="1 2">DSM 25286</strain>
    </source>
</reference>
<proteinExistence type="predicted"/>
<accession>A0ABV2E5X6</accession>
<dbReference type="Proteomes" id="UP001549019">
    <property type="component" value="Unassembled WGS sequence"/>
</dbReference>
<keyword evidence="2" id="KW-1185">Reference proteome</keyword>
<evidence type="ECO:0000313" key="1">
    <source>
        <dbReference type="EMBL" id="MET3109834.1"/>
    </source>
</evidence>
<sequence>MEIILHENITAYLQEKNIIPNYLSSGHGVTCEAHGEWLAYVYYSLDPYHPSAPYLRFAVLDDSVKPETIVEMYEKLKTTLPMSDIILEIHRHHNLYEKLITTYDFKEFRRTYETEVEISRMISHFNTGSTEENRLESAFEMTEGLSDLSRQVYASVHDTIPLREMSLAEWRDLITDDIDFESSIVIYDEDEAITAYMLIYEGEDTSKDFGYCYYADSEAKQRLASAFGQTLNKLQENGYEHINLEVDTTDEYAYGFFNEFVKDEAPVLVSYIRRQKKA</sequence>
<gene>
    <name evidence="1" type="ORF">ABHD89_000222</name>
</gene>
<evidence type="ECO:0000313" key="2">
    <source>
        <dbReference type="Proteomes" id="UP001549019"/>
    </source>
</evidence>
<name>A0ABV2E5X6_9STAP</name>
<comment type="caution">
    <text evidence="1">The sequence shown here is derived from an EMBL/GenBank/DDBJ whole genome shotgun (WGS) entry which is preliminary data.</text>
</comment>
<dbReference type="EMBL" id="JBDZDV010000001">
    <property type="protein sequence ID" value="MET3109834.1"/>
    <property type="molecule type" value="Genomic_DNA"/>
</dbReference>
<organism evidence="1 2">
    <name type="scientific">Salinicoccus halitifaciens</name>
    <dbReference type="NCBI Taxonomy" id="1073415"/>
    <lineage>
        <taxon>Bacteria</taxon>
        <taxon>Bacillati</taxon>
        <taxon>Bacillota</taxon>
        <taxon>Bacilli</taxon>
        <taxon>Bacillales</taxon>
        <taxon>Staphylococcaceae</taxon>
        <taxon>Salinicoccus</taxon>
    </lineage>
</organism>
<protein>
    <recommendedName>
        <fullName evidence="3">N-acetyltransferase domain-containing protein</fullName>
    </recommendedName>
</protein>
<dbReference type="RefSeq" id="WP_230820841.1">
    <property type="nucleotide sequence ID" value="NZ_JAJNCU010000001.1"/>
</dbReference>
<evidence type="ECO:0008006" key="3">
    <source>
        <dbReference type="Google" id="ProtNLM"/>
    </source>
</evidence>